<accession>T1JFZ6</accession>
<keyword evidence="5" id="KW-0009">Actin-binding</keyword>
<dbReference type="AlphaFoldDB" id="T1JFZ6"/>
<evidence type="ECO:0000256" key="6">
    <source>
        <dbReference type="PROSITE-ProRule" id="PRU00221"/>
    </source>
</evidence>
<dbReference type="PhylomeDB" id="T1JFZ6"/>
<organism evidence="10 11">
    <name type="scientific">Strigamia maritima</name>
    <name type="common">European centipede</name>
    <name type="synonym">Geophilus maritimus</name>
    <dbReference type="NCBI Taxonomy" id="126957"/>
    <lineage>
        <taxon>Eukaryota</taxon>
        <taxon>Metazoa</taxon>
        <taxon>Ecdysozoa</taxon>
        <taxon>Arthropoda</taxon>
        <taxon>Myriapoda</taxon>
        <taxon>Chilopoda</taxon>
        <taxon>Pleurostigmophora</taxon>
        <taxon>Geophilomorpha</taxon>
        <taxon>Linotaeniidae</taxon>
        <taxon>Strigamia</taxon>
    </lineage>
</organism>
<evidence type="ECO:0000256" key="5">
    <source>
        <dbReference type="ARBA" id="ARBA00023203"/>
    </source>
</evidence>
<dbReference type="InterPro" id="IPR001680">
    <property type="entry name" value="WD40_rpt"/>
</dbReference>
<evidence type="ECO:0000256" key="8">
    <source>
        <dbReference type="SAM" id="Coils"/>
    </source>
</evidence>
<dbReference type="PANTHER" id="PTHR10856:SF44">
    <property type="entry name" value="CORONIN"/>
    <property type="match status" value="1"/>
</dbReference>
<dbReference type="eggNOG" id="KOG0303">
    <property type="taxonomic scope" value="Eukaryota"/>
</dbReference>
<keyword evidence="3 7" id="KW-0677">Repeat</keyword>
<evidence type="ECO:0000313" key="11">
    <source>
        <dbReference type="Proteomes" id="UP000014500"/>
    </source>
</evidence>
<dbReference type="PROSITE" id="PS50082">
    <property type="entry name" value="WD_REPEATS_2"/>
    <property type="match status" value="3"/>
</dbReference>
<dbReference type="PROSITE" id="PS00678">
    <property type="entry name" value="WD_REPEATS_1"/>
    <property type="match status" value="1"/>
</dbReference>
<evidence type="ECO:0000256" key="2">
    <source>
        <dbReference type="ARBA" id="ARBA00022574"/>
    </source>
</evidence>
<dbReference type="PANTHER" id="PTHR10856">
    <property type="entry name" value="CORONIN"/>
    <property type="match status" value="1"/>
</dbReference>
<dbReference type="EMBL" id="JH432192">
    <property type="status" value="NOT_ANNOTATED_CDS"/>
    <property type="molecule type" value="Genomic_DNA"/>
</dbReference>
<feature type="repeat" description="WD" evidence="6">
    <location>
        <begin position="134"/>
        <end position="176"/>
    </location>
</feature>
<evidence type="ECO:0000256" key="1">
    <source>
        <dbReference type="ARBA" id="ARBA00009482"/>
    </source>
</evidence>
<dbReference type="OMA" id="EREMAIW"/>
<dbReference type="InterPro" id="IPR015505">
    <property type="entry name" value="Coronin"/>
</dbReference>
<dbReference type="PROSITE" id="PS50294">
    <property type="entry name" value="WD_REPEATS_REGION"/>
    <property type="match status" value="2"/>
</dbReference>
<keyword evidence="4 8" id="KW-0175">Coiled coil</keyword>
<feature type="repeat" description="WD" evidence="6">
    <location>
        <begin position="84"/>
        <end position="116"/>
    </location>
</feature>
<dbReference type="GO" id="GO:0051015">
    <property type="term" value="F:actin filament binding"/>
    <property type="evidence" value="ECO:0007669"/>
    <property type="project" value="TreeGrafter"/>
</dbReference>
<keyword evidence="11" id="KW-1185">Reference proteome</keyword>
<dbReference type="Pfam" id="PF00400">
    <property type="entry name" value="WD40"/>
    <property type="match status" value="3"/>
</dbReference>
<dbReference type="STRING" id="126957.T1JFZ6"/>
<feature type="domain" description="DUF1899" evidence="9">
    <location>
        <begin position="11"/>
        <end position="75"/>
    </location>
</feature>
<dbReference type="Gene3D" id="2.130.10.10">
    <property type="entry name" value="YVTN repeat-like/Quinoprotein amine dehydrogenase"/>
    <property type="match status" value="1"/>
</dbReference>
<comment type="similarity">
    <text evidence="1 7">Belongs to the WD repeat coronin family.</text>
</comment>
<reference evidence="11" key="1">
    <citation type="submission" date="2011-05" db="EMBL/GenBank/DDBJ databases">
        <authorList>
            <person name="Richards S.R."/>
            <person name="Qu J."/>
            <person name="Jiang H."/>
            <person name="Jhangiani S.N."/>
            <person name="Agravi P."/>
            <person name="Goodspeed R."/>
            <person name="Gross S."/>
            <person name="Mandapat C."/>
            <person name="Jackson L."/>
            <person name="Mathew T."/>
            <person name="Pu L."/>
            <person name="Thornton R."/>
            <person name="Saada N."/>
            <person name="Wilczek-Boney K.B."/>
            <person name="Lee S."/>
            <person name="Kovar C."/>
            <person name="Wu Y."/>
            <person name="Scherer S.E."/>
            <person name="Worley K.C."/>
            <person name="Muzny D.M."/>
            <person name="Gibbs R."/>
        </authorList>
    </citation>
    <scope>NUCLEOTIDE SEQUENCE</scope>
    <source>
        <strain evidence="11">Brora</strain>
    </source>
</reference>
<dbReference type="InterPro" id="IPR036322">
    <property type="entry name" value="WD40_repeat_dom_sf"/>
</dbReference>
<dbReference type="Proteomes" id="UP000014500">
    <property type="component" value="Unassembled WGS sequence"/>
</dbReference>
<feature type="repeat" description="WD" evidence="6">
    <location>
        <begin position="177"/>
        <end position="218"/>
    </location>
</feature>
<dbReference type="SMART" id="SM00320">
    <property type="entry name" value="WD40"/>
    <property type="match status" value="3"/>
</dbReference>
<feature type="coiled-coil region" evidence="8">
    <location>
        <begin position="537"/>
        <end position="578"/>
    </location>
</feature>
<dbReference type="InterPro" id="IPR015048">
    <property type="entry name" value="DUF1899"/>
</dbReference>
<evidence type="ECO:0000256" key="7">
    <source>
        <dbReference type="RuleBase" id="RU280818"/>
    </source>
</evidence>
<keyword evidence="2 6" id="KW-0853">WD repeat</keyword>
<evidence type="ECO:0000256" key="4">
    <source>
        <dbReference type="ARBA" id="ARBA00023054"/>
    </source>
</evidence>
<proteinExistence type="inferred from homology"/>
<dbReference type="SMART" id="SM01167">
    <property type="entry name" value="DUF1900"/>
    <property type="match status" value="1"/>
</dbReference>
<dbReference type="Pfam" id="PF16300">
    <property type="entry name" value="WD40_4"/>
    <property type="match status" value="1"/>
</dbReference>
<dbReference type="SUPFAM" id="SSF50978">
    <property type="entry name" value="WD40 repeat-like"/>
    <property type="match status" value="1"/>
</dbReference>
<dbReference type="Pfam" id="PF08953">
    <property type="entry name" value="DUF1899"/>
    <property type="match status" value="1"/>
</dbReference>
<evidence type="ECO:0000313" key="10">
    <source>
        <dbReference type="EnsemblMetazoa" id="SMAR012764-PA"/>
    </source>
</evidence>
<dbReference type="InterPro" id="IPR015943">
    <property type="entry name" value="WD40/YVTN_repeat-like_dom_sf"/>
</dbReference>
<dbReference type="InterPro" id="IPR019775">
    <property type="entry name" value="WD40_repeat_CS"/>
</dbReference>
<name>T1JFZ6_STRMM</name>
<reference evidence="10" key="2">
    <citation type="submission" date="2015-02" db="UniProtKB">
        <authorList>
            <consortium name="EnsemblMetazoa"/>
        </authorList>
    </citation>
    <scope>IDENTIFICATION</scope>
</reference>
<sequence>MATPVAQMPFRGVRSSKFRHVYGNPIKKEQCYECVKITKNAHDSHFCAVNPKFVAIVTEVAGGGSFLVLPLDRTGRVDINAGKVTGHRGPVLDVKWNPFNDNVIASCSDDCTVKLWYIPDEGLKNNLNDWLVNLQGHKRRVGYVEWHPTAENVLFSAGFDNLIILWNIGKGEAVNIIDCHPDIVHSMSFNRDGSLLATTCKDKILRVIEPRSGRVLQEGPSHGGTKASKVVFLGDSGRLFTTGFSRYSDRQYAVWSQKDLSKPLRIENIDSSSGVLFPYYDFDTKMVYLAGKGDGNIRYYEIVNEAPYVHYLNQFLSGFPQRGLGVIPKRGLDVLQCEVLRFYKLHAMKGVCEPISMIVPRKSEQFQDDLYPDTAAPTSSLTAEEWLKGKNRNPVLVSLKSGVVVRTNKPVIYKANDNTLVTSDRNNEKKFMFISEETKPDYREVPKRPPSPINNLSFSFNLTVEMVSDTLDGLGNRFHQIQQMWGNLSTKTTTNHTTNGVVMCDIVTTHKLPTATYITIGDDKDIEIIELNSPKTEAELRRAYSSQSEEIKTLKEQLQSKEKRVRDLEEQLRRLNLQNQRPW</sequence>
<evidence type="ECO:0000259" key="9">
    <source>
        <dbReference type="SMART" id="SM01166"/>
    </source>
</evidence>
<evidence type="ECO:0000256" key="3">
    <source>
        <dbReference type="ARBA" id="ARBA00022737"/>
    </source>
</evidence>
<protein>
    <recommendedName>
        <fullName evidence="7">Coronin</fullName>
    </recommendedName>
</protein>
<dbReference type="HOGENOM" id="CLU_026859_4_1_1"/>
<dbReference type="EnsemblMetazoa" id="SMAR012764-RA">
    <property type="protein sequence ID" value="SMAR012764-PA"/>
    <property type="gene ID" value="SMAR012764"/>
</dbReference>
<dbReference type="SMART" id="SM01166">
    <property type="entry name" value="DUF1899"/>
    <property type="match status" value="1"/>
</dbReference>
<dbReference type="FunFam" id="2.130.10.10:FF:000502">
    <property type="entry name" value="Coronin"/>
    <property type="match status" value="1"/>
</dbReference>